<reference evidence="2 3" key="1">
    <citation type="submission" date="2016-11" db="EMBL/GenBank/DDBJ databases">
        <authorList>
            <person name="Jaros S."/>
            <person name="Januszkiewicz K."/>
            <person name="Wedrychowicz H."/>
        </authorList>
    </citation>
    <scope>NUCLEOTIDE SEQUENCE [LARGE SCALE GENOMIC DNA]</scope>
    <source>
        <strain evidence="2 3">DSM 9297</strain>
    </source>
</reference>
<proteinExistence type="predicted"/>
<dbReference type="PROSITE" id="PS51725">
    <property type="entry name" value="ABM"/>
    <property type="match status" value="1"/>
</dbReference>
<sequence>MIVVHATFPVDTDSRTEAADLFAEVAEQSRREDGVIDYRVGVDVDDDTVFRFVEEYEDESAFDSHTETPHFGKLAERLPDLLAGEPDVTRFDVESATDVEL</sequence>
<dbReference type="EMBL" id="FQWV01000003">
    <property type="protein sequence ID" value="SHH01771.1"/>
    <property type="molecule type" value="Genomic_DNA"/>
</dbReference>
<dbReference type="SUPFAM" id="SSF54909">
    <property type="entry name" value="Dimeric alpha+beta barrel"/>
    <property type="match status" value="1"/>
</dbReference>
<dbReference type="Gene3D" id="3.30.70.100">
    <property type="match status" value="1"/>
</dbReference>
<evidence type="ECO:0000313" key="2">
    <source>
        <dbReference type="EMBL" id="SHH01771.1"/>
    </source>
</evidence>
<dbReference type="PANTHER" id="PTHR33336:SF15">
    <property type="entry name" value="ABM DOMAIN-CONTAINING PROTEIN"/>
    <property type="match status" value="1"/>
</dbReference>
<dbReference type="InterPro" id="IPR007138">
    <property type="entry name" value="ABM_dom"/>
</dbReference>
<name>A0A1M5PJ56_9EURY</name>
<dbReference type="AlphaFoldDB" id="A0A1M5PJ56"/>
<dbReference type="PANTHER" id="PTHR33336">
    <property type="entry name" value="QUINOL MONOOXYGENASE YGIN-RELATED"/>
    <property type="match status" value="1"/>
</dbReference>
<evidence type="ECO:0000259" key="1">
    <source>
        <dbReference type="PROSITE" id="PS51725"/>
    </source>
</evidence>
<dbReference type="STRING" id="43928.SAMN05443636_1626"/>
<keyword evidence="2" id="KW-0560">Oxidoreductase</keyword>
<gene>
    <name evidence="2" type="ORF">SAMN05443636_1626</name>
</gene>
<evidence type="ECO:0000313" key="3">
    <source>
        <dbReference type="Proteomes" id="UP000184357"/>
    </source>
</evidence>
<dbReference type="OrthoDB" id="8931at2157"/>
<dbReference type="Pfam" id="PF03992">
    <property type="entry name" value="ABM"/>
    <property type="match status" value="1"/>
</dbReference>
<dbReference type="RefSeq" id="WP_073308301.1">
    <property type="nucleotide sequence ID" value="NZ_FQWV01000003.1"/>
</dbReference>
<dbReference type="Proteomes" id="UP000184357">
    <property type="component" value="Unassembled WGS sequence"/>
</dbReference>
<accession>A0A1M5PJ56</accession>
<protein>
    <submittedName>
        <fullName evidence="2">Quinol monooxygenase YgiN</fullName>
    </submittedName>
</protein>
<keyword evidence="2" id="KW-0503">Monooxygenase</keyword>
<keyword evidence="3" id="KW-1185">Reference proteome</keyword>
<feature type="domain" description="ABM" evidence="1">
    <location>
        <begin position="2"/>
        <end position="91"/>
    </location>
</feature>
<organism evidence="2 3">
    <name type="scientific">Halobaculum gomorrense</name>
    <dbReference type="NCBI Taxonomy" id="43928"/>
    <lineage>
        <taxon>Archaea</taxon>
        <taxon>Methanobacteriati</taxon>
        <taxon>Methanobacteriota</taxon>
        <taxon>Stenosarchaea group</taxon>
        <taxon>Halobacteria</taxon>
        <taxon>Halobacteriales</taxon>
        <taxon>Haloferacaceae</taxon>
        <taxon>Halobaculum</taxon>
    </lineage>
</organism>
<dbReference type="InterPro" id="IPR011008">
    <property type="entry name" value="Dimeric_a/b-barrel"/>
</dbReference>
<dbReference type="GO" id="GO:0004497">
    <property type="term" value="F:monooxygenase activity"/>
    <property type="evidence" value="ECO:0007669"/>
    <property type="project" value="UniProtKB-KW"/>
</dbReference>
<dbReference type="InterPro" id="IPR050744">
    <property type="entry name" value="AI-2_Isomerase_LsrG"/>
</dbReference>